<dbReference type="SUPFAM" id="SSF49265">
    <property type="entry name" value="Fibronectin type III"/>
    <property type="match status" value="1"/>
</dbReference>
<feature type="signal peptide" evidence="1">
    <location>
        <begin position="1"/>
        <end position="23"/>
    </location>
</feature>
<comment type="caution">
    <text evidence="4">The sequence shown here is derived from an EMBL/GenBank/DDBJ whole genome shotgun (WGS) entry which is preliminary data.</text>
</comment>
<dbReference type="Pfam" id="PF00041">
    <property type="entry name" value="fn3"/>
    <property type="match status" value="1"/>
</dbReference>
<dbReference type="CDD" id="cd00063">
    <property type="entry name" value="FN3"/>
    <property type="match status" value="1"/>
</dbReference>
<dbReference type="Proteomes" id="UP000644756">
    <property type="component" value="Unassembled WGS sequence"/>
</dbReference>
<dbReference type="InterPro" id="IPR013783">
    <property type="entry name" value="Ig-like_fold"/>
</dbReference>
<dbReference type="Gene3D" id="2.60.40.10">
    <property type="entry name" value="Immunoglobulins"/>
    <property type="match status" value="1"/>
</dbReference>
<feature type="domain" description="Fibronectin type-III" evidence="2">
    <location>
        <begin position="1528"/>
        <end position="1610"/>
    </location>
</feature>
<feature type="domain" description="SLH" evidence="3">
    <location>
        <begin position="1590"/>
        <end position="1654"/>
    </location>
</feature>
<feature type="chain" id="PRO_5038105936" evidence="1">
    <location>
        <begin position="24"/>
        <end position="1812"/>
    </location>
</feature>
<dbReference type="SMART" id="SM00060">
    <property type="entry name" value="FN3"/>
    <property type="match status" value="1"/>
</dbReference>
<dbReference type="InterPro" id="IPR036116">
    <property type="entry name" value="FN3_sf"/>
</dbReference>
<gene>
    <name evidence="4" type="ORF">GCM10010916_43690</name>
</gene>
<dbReference type="Pfam" id="PF00395">
    <property type="entry name" value="SLH"/>
    <property type="match status" value="3"/>
</dbReference>
<dbReference type="PROSITE" id="PS51272">
    <property type="entry name" value="SLH"/>
    <property type="match status" value="3"/>
</dbReference>
<dbReference type="InterPro" id="IPR001119">
    <property type="entry name" value="SLH_dom"/>
</dbReference>
<reference evidence="4" key="2">
    <citation type="submission" date="2020-09" db="EMBL/GenBank/DDBJ databases">
        <authorList>
            <person name="Sun Q."/>
            <person name="Zhou Y."/>
        </authorList>
    </citation>
    <scope>NUCLEOTIDE SEQUENCE</scope>
    <source>
        <strain evidence="4">CGMCC 1.12987</strain>
    </source>
</reference>
<organism evidence="4 5">
    <name type="scientific">Paenibacillus abyssi</name>
    <dbReference type="NCBI Taxonomy" id="1340531"/>
    <lineage>
        <taxon>Bacteria</taxon>
        <taxon>Bacillati</taxon>
        <taxon>Bacillota</taxon>
        <taxon>Bacilli</taxon>
        <taxon>Bacillales</taxon>
        <taxon>Paenibacillaceae</taxon>
        <taxon>Paenibacillus</taxon>
    </lineage>
</organism>
<evidence type="ECO:0000256" key="1">
    <source>
        <dbReference type="SAM" id="SignalP"/>
    </source>
</evidence>
<accession>A0A917G4B9</accession>
<dbReference type="InterPro" id="IPR051465">
    <property type="entry name" value="Cell_Envelope_Struct_Comp"/>
</dbReference>
<proteinExistence type="predicted"/>
<dbReference type="EMBL" id="BMGR01000018">
    <property type="protein sequence ID" value="GGG22290.1"/>
    <property type="molecule type" value="Genomic_DNA"/>
</dbReference>
<evidence type="ECO:0000259" key="2">
    <source>
        <dbReference type="PROSITE" id="PS50853"/>
    </source>
</evidence>
<evidence type="ECO:0000313" key="5">
    <source>
        <dbReference type="Proteomes" id="UP000644756"/>
    </source>
</evidence>
<dbReference type="Pfam" id="PF20578">
    <property type="entry name" value="aBig_2"/>
    <property type="match status" value="5"/>
</dbReference>
<feature type="domain" description="SLH" evidence="3">
    <location>
        <begin position="1713"/>
        <end position="1776"/>
    </location>
</feature>
<reference evidence="4" key="1">
    <citation type="journal article" date="2014" name="Int. J. Syst. Evol. Microbiol.">
        <title>Complete genome sequence of Corynebacterium casei LMG S-19264T (=DSM 44701T), isolated from a smear-ripened cheese.</title>
        <authorList>
            <consortium name="US DOE Joint Genome Institute (JGI-PGF)"/>
            <person name="Walter F."/>
            <person name="Albersmeier A."/>
            <person name="Kalinowski J."/>
            <person name="Ruckert C."/>
        </authorList>
    </citation>
    <scope>NUCLEOTIDE SEQUENCE</scope>
    <source>
        <strain evidence="4">CGMCC 1.12987</strain>
    </source>
</reference>
<keyword evidence="5" id="KW-1185">Reference proteome</keyword>
<dbReference type="InterPro" id="IPR046780">
    <property type="entry name" value="aBig_2"/>
</dbReference>
<sequence>MLVIAAMIVSLFPVLPATTQASAIGGARAVFGGEGGTELFLGGNYIELGISNWGDFGTKGAKPANFRGTDGNPGVGMSADHDGYGQGLDKPVDYYLPGTPEERFAVGYKVGGSTFAQSNSSLMNTKQMPTTVTNNSDLENGLLKATVVSTWAGKMEITQVISFKVNDKYYRNEVTIKNLSDQTYESARFMRSLDPDNSVFQGGSYSTANTVTHTAAEDGRAVVKAETFDNNDPMYQAFNSRIPFFFYSSDPRAVASVFGFSNTDPYAAAAYDTPSAKGKTIQLDIGITMTWDSAELAPSQSKSFVYFTSLDERDFSAVEAEIIIGEGGGAADIVESSNNDGSLTGKQKVVIRGAAFKEELDKTGIRINNLPPGLDFDFVRKSSTEIEISFTGNAVRHNREFSVKNASVSIGKENLVDAAKGLTSETFNITFFDPARIVADNSVVSESVYGSGVITDSLYITLANGKFAADIAAADVLVNHLPEGLGTTVTRVSDSQIKIDFTGTANSLNDVFNATVTINSEKIAGSHAPLTTNTFKINFEEAEPFLTVQTPVLFESDRNDGSVSDKLIMNLVNGTFGESISASDVNPIGFPSGLSVGSVERTGSTQITISIAGNVPGHSVTESVYDAQVSVAGNQIISPLTEGLTEGIESNTFAILFQEPLPMIEVSPDVIGDNEDGSISETITVSLKNGTFKEDVAGGIVVNNLPEGLEISVVRISATELKVSFVGKATKKDMSSAFASITADQSIVDGAEASMTSNNFNLDTPKDSRIAALDKDHLTWELIRKANLIPNGVKTELDLITAGRYGSAIVWTSSNEAVISTAGIVTRPAYEEGDKTVTLKAIIASGDVTVEKEFTVTVKKRIDTDEQAVNEDKSSLTWDVIRELNERPNAVRTALNLPQAGENDTEITWTSSNEDVISATGTVNRPTHTDRDQTVTLTATIKRGDVVQTKQYVLTIKAVPADAKTWLAEDADLLAIGYAEGDHADSVTQHVTLPAAGANGTNIVWTSNYTDVVSAAGVVNRKAGDTKVRLTARLSMDGFFRDKDFYLLVKGTSTFNLTNDADQLEVIFSSGDDANHVTKNVFLPRKGESGSDIEWSATPEGMIDPLTGKVTRPGPGQGDQTITLTAILKNPANPLERITKVFVVNLNEMSNSEAVKAAARNLTIANAFSFGADDTWESITTNFLLLQTGDYGAAISWSSNNENVVDFGGVDVSGKLNADVNRPQTQDATVILTATLTVGDASVSKNFLLVVKNKSVNKEASSTRQINRTSAVNTGNTESPSFKEELVNVLRTTLDDGRKVDAIIMDGAQINSLTERINPTDPDDRNRIVTLSMDQPASDKSDEMAFEIPSSSVSTMAGRNANLEIATEEASIRLQSSVLAELSEQGYDLYFRIIPVMIETEQREALTQVHVNPLVHQAAAGKEIVVLSHPRKIETNYKGFKTKVVFPLTDIEVPSDTAQNRDDFLNSLRVFIEHSDGTKALLAGDIVFNQAGEPTGIEIEIEKFSRFQIIQFKQNNGLSAVTPQQPASPVGVTAEQADQSGVTLKWNPVPGATSYNIYVDGVRIASNVNDSSYNVTGLAAGKTYILTVTAVVNGVESKQSESVSVTVPTAAGQHMKYIEGYPGGMFMPERNVTREEVAAILFRIYQLADADLTGSEIAYTDVSSINWSADEIAAVTKAGMMNGYPDGTFRPKQPITREEMAGLAARLKQVEGNGADRFSDISGSWARDAINAANQAGLITGYTDGTFRPKANTTRAETVTLFNRLLNRGPLTGVTTPSWTDVSAKHWAYGHIEEASTDHHYVIEEQGEVLSN</sequence>
<evidence type="ECO:0000313" key="4">
    <source>
        <dbReference type="EMBL" id="GGG22290.1"/>
    </source>
</evidence>
<dbReference type="InterPro" id="IPR003961">
    <property type="entry name" value="FN3_dom"/>
</dbReference>
<dbReference type="PROSITE" id="PS50853">
    <property type="entry name" value="FN3"/>
    <property type="match status" value="1"/>
</dbReference>
<keyword evidence="1" id="KW-0732">Signal</keyword>
<dbReference type="PANTHER" id="PTHR43308">
    <property type="entry name" value="OUTER MEMBRANE PROTEIN ALPHA-RELATED"/>
    <property type="match status" value="1"/>
</dbReference>
<feature type="domain" description="SLH" evidence="3">
    <location>
        <begin position="1655"/>
        <end position="1712"/>
    </location>
</feature>
<protein>
    <submittedName>
        <fullName evidence="4">Uncharacterized protein</fullName>
    </submittedName>
</protein>
<evidence type="ECO:0000259" key="3">
    <source>
        <dbReference type="PROSITE" id="PS51272"/>
    </source>
</evidence>
<name>A0A917G4B9_9BACL</name>